<dbReference type="OrthoDB" id="9795355at2"/>
<dbReference type="CDD" id="cd09024">
    <property type="entry name" value="Aldose_epim_lacX"/>
    <property type="match status" value="1"/>
</dbReference>
<dbReference type="SUPFAM" id="SSF74650">
    <property type="entry name" value="Galactose mutarotase-like"/>
    <property type="match status" value="1"/>
</dbReference>
<dbReference type="Pfam" id="PF01263">
    <property type="entry name" value="Aldose_epim"/>
    <property type="match status" value="1"/>
</dbReference>
<dbReference type="InterPro" id="IPR037481">
    <property type="entry name" value="LacX"/>
</dbReference>
<name>A0A506UES4_9HYPH</name>
<dbReference type="InterPro" id="IPR008183">
    <property type="entry name" value="Aldose_1/G6P_1-epimerase"/>
</dbReference>
<gene>
    <name evidence="1" type="ORF">FJU08_07960</name>
</gene>
<dbReference type="EMBL" id="VHLG01000003">
    <property type="protein sequence ID" value="TPW31671.1"/>
    <property type="molecule type" value="Genomic_DNA"/>
</dbReference>
<dbReference type="GO" id="GO:0005975">
    <property type="term" value="P:carbohydrate metabolic process"/>
    <property type="evidence" value="ECO:0007669"/>
    <property type="project" value="InterPro"/>
</dbReference>
<protein>
    <submittedName>
        <fullName evidence="1">Aldose 1-epimerase family protein</fullName>
    </submittedName>
</protein>
<organism evidence="1 2">
    <name type="scientific">Martelella alba</name>
    <dbReference type="NCBI Taxonomy" id="2590451"/>
    <lineage>
        <taxon>Bacteria</taxon>
        <taxon>Pseudomonadati</taxon>
        <taxon>Pseudomonadota</taxon>
        <taxon>Alphaproteobacteria</taxon>
        <taxon>Hyphomicrobiales</taxon>
        <taxon>Aurantimonadaceae</taxon>
        <taxon>Martelella</taxon>
    </lineage>
</organism>
<evidence type="ECO:0000313" key="2">
    <source>
        <dbReference type="Proteomes" id="UP000318801"/>
    </source>
</evidence>
<dbReference type="Gene3D" id="2.70.98.10">
    <property type="match status" value="1"/>
</dbReference>
<accession>A0A506UES4</accession>
<dbReference type="InterPro" id="IPR014718">
    <property type="entry name" value="GH-type_carb-bd"/>
</dbReference>
<dbReference type="AlphaFoldDB" id="A0A506UES4"/>
<dbReference type="RefSeq" id="WP_141148440.1">
    <property type="nucleotide sequence ID" value="NZ_VHLG01000003.1"/>
</dbReference>
<dbReference type="GO" id="GO:0016853">
    <property type="term" value="F:isomerase activity"/>
    <property type="evidence" value="ECO:0007669"/>
    <property type="project" value="InterPro"/>
</dbReference>
<reference evidence="1 2" key="1">
    <citation type="submission" date="2019-06" db="EMBL/GenBank/DDBJ databases">
        <authorList>
            <person name="Li M."/>
        </authorList>
    </citation>
    <scope>NUCLEOTIDE SEQUENCE [LARGE SCALE GENOMIC DNA]</scope>
    <source>
        <strain evidence="1 2">BGMRC2036</strain>
    </source>
</reference>
<keyword evidence="2" id="KW-1185">Reference proteome</keyword>
<dbReference type="Proteomes" id="UP000318801">
    <property type="component" value="Unassembled WGS sequence"/>
</dbReference>
<dbReference type="GO" id="GO:0030246">
    <property type="term" value="F:carbohydrate binding"/>
    <property type="evidence" value="ECO:0007669"/>
    <property type="project" value="InterPro"/>
</dbReference>
<evidence type="ECO:0000313" key="1">
    <source>
        <dbReference type="EMBL" id="TPW31671.1"/>
    </source>
</evidence>
<sequence>MSETIRIANDELVVTVATLGAETQTLETTDGRSWLWNGDPAFWTGRAPILFPIVGKAANDMIEIDGVRMPMKQHGFARRSLFSVAEQTESLCRLELGPSEETRAAYPFDFLLSVTHALEGRSLKVTARVENHDKVAMPFGFGFHPAFCWPMPGMTKGSVHHVALENRAEPPLVRLRDGLIDLTPLPSPFSEGLLALDHDYFIDDAMIFPEGAGDRLTLSAENGPSLAFSFENLPNLALWTKPGAPYICIEPWHGMAEAHGKGSDIVNRPSTKILPPGETAEFSFAVTIEG</sequence>
<dbReference type="InterPro" id="IPR011013">
    <property type="entry name" value="Gal_mutarotase_sf_dom"/>
</dbReference>
<comment type="caution">
    <text evidence="1">The sequence shown here is derived from an EMBL/GenBank/DDBJ whole genome shotgun (WGS) entry which is preliminary data.</text>
</comment>
<dbReference type="PANTHER" id="PTHR11122">
    <property type="entry name" value="APOSPORY-ASSOCIATED PROTEIN C-RELATED"/>
    <property type="match status" value="1"/>
</dbReference>
<proteinExistence type="predicted"/>
<dbReference type="PANTHER" id="PTHR11122:SF13">
    <property type="entry name" value="GLUCOSE-6-PHOSPHATE 1-EPIMERASE"/>
    <property type="match status" value="1"/>
</dbReference>